<keyword evidence="11" id="KW-0407">Ion channel</keyword>
<comment type="catalytic activity">
    <reaction evidence="12">
        <text>K(+)(in) = K(+)(out)</text>
        <dbReference type="Rhea" id="RHEA:29463"/>
        <dbReference type="ChEBI" id="CHEBI:29103"/>
    </reaction>
</comment>
<evidence type="ECO:0000256" key="5">
    <source>
        <dbReference type="ARBA" id="ARBA00022692"/>
    </source>
</evidence>
<sequence length="30" mass="3327">MINKSRLEALSDAIIAILMTIMALEIKIPN</sequence>
<feature type="transmembrane region" description="Helical" evidence="13">
    <location>
        <begin position="7"/>
        <end position="24"/>
    </location>
</feature>
<evidence type="ECO:0000256" key="7">
    <source>
        <dbReference type="ARBA" id="ARBA00022958"/>
    </source>
</evidence>
<evidence type="ECO:0000256" key="11">
    <source>
        <dbReference type="ARBA" id="ARBA00023303"/>
    </source>
</evidence>
<evidence type="ECO:0000256" key="8">
    <source>
        <dbReference type="ARBA" id="ARBA00022989"/>
    </source>
</evidence>
<keyword evidence="5 13" id="KW-0812">Transmembrane</keyword>
<keyword evidence="10 13" id="KW-0472">Membrane</keyword>
<evidence type="ECO:0000256" key="13">
    <source>
        <dbReference type="SAM" id="Phobius"/>
    </source>
</evidence>
<comment type="subcellular location">
    <subcellularLocation>
        <location evidence="1">Membrane</location>
        <topology evidence="1">Multi-pass membrane protein</topology>
    </subcellularLocation>
</comment>
<evidence type="ECO:0000256" key="6">
    <source>
        <dbReference type="ARBA" id="ARBA00022826"/>
    </source>
</evidence>
<protein>
    <submittedName>
        <fullName evidence="14">Uncharacterized protein</fullName>
    </submittedName>
</protein>
<keyword evidence="6" id="KW-0631">Potassium channel</keyword>
<evidence type="ECO:0000256" key="3">
    <source>
        <dbReference type="ARBA" id="ARBA00022448"/>
    </source>
</evidence>
<accession>I7LE79</accession>
<organism evidence="14 15">
    <name type="scientific">Lactobacillus pasteurii DSM 23907 = CRBIP 24.76</name>
    <dbReference type="NCBI Taxonomy" id="1423790"/>
    <lineage>
        <taxon>Bacteria</taxon>
        <taxon>Bacillati</taxon>
        <taxon>Bacillota</taxon>
        <taxon>Bacilli</taxon>
        <taxon>Lactobacillales</taxon>
        <taxon>Lactobacillaceae</taxon>
        <taxon>Lactobacillus</taxon>
    </lineage>
</organism>
<keyword evidence="15" id="KW-1185">Reference proteome</keyword>
<evidence type="ECO:0000313" key="15">
    <source>
        <dbReference type="Proteomes" id="UP000009311"/>
    </source>
</evidence>
<evidence type="ECO:0000256" key="2">
    <source>
        <dbReference type="ARBA" id="ARBA00006920"/>
    </source>
</evidence>
<evidence type="ECO:0000256" key="12">
    <source>
        <dbReference type="ARBA" id="ARBA00034430"/>
    </source>
</evidence>
<evidence type="ECO:0000256" key="9">
    <source>
        <dbReference type="ARBA" id="ARBA00023065"/>
    </source>
</evidence>
<dbReference type="GO" id="GO:0015252">
    <property type="term" value="F:proton channel activity"/>
    <property type="evidence" value="ECO:0007669"/>
    <property type="project" value="InterPro"/>
</dbReference>
<dbReference type="AlphaFoldDB" id="I7LE79"/>
<dbReference type="Proteomes" id="UP000009311">
    <property type="component" value="Unassembled WGS sequence"/>
</dbReference>
<name>I7LE79_9LACO</name>
<reference evidence="14 15" key="1">
    <citation type="submission" date="2012-06" db="EMBL/GenBank/DDBJ databases">
        <title>Draft Genome Sequence of Lactobacillus pasteurii CRBIP 24.76T.</title>
        <authorList>
            <person name="Cousin S."/>
            <person name="Bouchier C."/>
            <person name="Loux V."/>
            <person name="Ma L."/>
            <person name="Creno S."/>
            <person name="Bizet C."/>
            <person name="Clermont D."/>
        </authorList>
    </citation>
    <scope>NUCLEOTIDE SEQUENCE [LARGE SCALE GENOMIC DNA]</scope>
    <source>
        <strain evidence="15">CRBIP 24.76T</strain>
    </source>
</reference>
<keyword evidence="7" id="KW-0630">Potassium</keyword>
<dbReference type="GO" id="GO:0005267">
    <property type="term" value="F:potassium channel activity"/>
    <property type="evidence" value="ECO:0007669"/>
    <property type="project" value="UniProtKB-KW"/>
</dbReference>
<keyword evidence="4" id="KW-0633">Potassium transport</keyword>
<proteinExistence type="inferred from homology"/>
<dbReference type="RefSeq" id="WP_009560110.1">
    <property type="nucleotide sequence ID" value="NZ_AYZN01000001.1"/>
</dbReference>
<keyword evidence="9" id="KW-0406">Ion transport</keyword>
<keyword evidence="3" id="KW-0813">Transport</keyword>
<evidence type="ECO:0000256" key="10">
    <source>
        <dbReference type="ARBA" id="ARBA00023136"/>
    </source>
</evidence>
<comment type="caution">
    <text evidence="14">The sequence shown here is derived from an EMBL/GenBank/DDBJ whole genome shotgun (WGS) entry which is preliminary data.</text>
</comment>
<dbReference type="GO" id="GO:0016020">
    <property type="term" value="C:membrane"/>
    <property type="evidence" value="ECO:0007669"/>
    <property type="project" value="UniProtKB-SubCell"/>
</dbReference>
<keyword evidence="8 13" id="KW-1133">Transmembrane helix</keyword>
<dbReference type="Pfam" id="PF06736">
    <property type="entry name" value="TMEM175"/>
    <property type="match status" value="1"/>
</dbReference>
<evidence type="ECO:0000256" key="1">
    <source>
        <dbReference type="ARBA" id="ARBA00004141"/>
    </source>
</evidence>
<comment type="similarity">
    <text evidence="2">Belongs to the TMEM175 family.</text>
</comment>
<gene>
    <name evidence="14" type="ORF">BN53_05600</name>
</gene>
<evidence type="ECO:0000313" key="14">
    <source>
        <dbReference type="EMBL" id="CCI85558.1"/>
    </source>
</evidence>
<evidence type="ECO:0000256" key="4">
    <source>
        <dbReference type="ARBA" id="ARBA00022538"/>
    </source>
</evidence>
<dbReference type="InterPro" id="IPR010617">
    <property type="entry name" value="TMEM175-like"/>
</dbReference>
<dbReference type="EMBL" id="CAKD01000023">
    <property type="protein sequence ID" value="CCI85558.1"/>
    <property type="molecule type" value="Genomic_DNA"/>
</dbReference>